<reference evidence="4" key="1">
    <citation type="submission" date="2022-02" db="EMBL/GenBank/DDBJ databases">
        <title>Vibrio sp. nov, a new bacterium isolated from seawater.</title>
        <authorList>
            <person name="Yuan Y."/>
        </authorList>
    </citation>
    <scope>NUCLEOTIDE SEQUENCE</scope>
    <source>
        <strain evidence="4">ZSDZ65</strain>
    </source>
</reference>
<dbReference type="Pfam" id="PF16130">
    <property type="entry name" value="DUF4842"/>
    <property type="match status" value="1"/>
</dbReference>
<feature type="chain" id="PRO_5040996555" evidence="1">
    <location>
        <begin position="21"/>
        <end position="560"/>
    </location>
</feature>
<dbReference type="InterPro" id="IPR025193">
    <property type="entry name" value="DUF4114"/>
</dbReference>
<dbReference type="Pfam" id="PF13448">
    <property type="entry name" value="DUF4114"/>
    <property type="match status" value="1"/>
</dbReference>
<dbReference type="InterPro" id="IPR031025">
    <property type="entry name" value="LruC_dom"/>
</dbReference>
<evidence type="ECO:0000256" key="1">
    <source>
        <dbReference type="SAM" id="SignalP"/>
    </source>
</evidence>
<comment type="caution">
    <text evidence="4">The sequence shown here is derived from an EMBL/GenBank/DDBJ whole genome shotgun (WGS) entry which is preliminary data.</text>
</comment>
<feature type="signal peptide" evidence="1">
    <location>
        <begin position="1"/>
        <end position="20"/>
    </location>
</feature>
<feature type="domain" description="DUF4114" evidence="2">
    <location>
        <begin position="160"/>
        <end position="248"/>
    </location>
</feature>
<keyword evidence="1" id="KW-0732">Signal</keyword>
<dbReference type="RefSeq" id="WP_265673285.1">
    <property type="nucleotide sequence ID" value="NZ_JAKRRY010000002.1"/>
</dbReference>
<sequence>MRTRNVTILATCCIPWLASALTTSDFTFESGAQSANYSIKGKPNNLYSVADSLPQDVLSNVYSMLPEGQVVNSDFIAPEKYSSIDIDDELNGAEFATARITFLNEGAGYRNSLGYFVYDTNNPPTTKDEVTAHVIVFPNASKPGEGEMEEGDTIDLSVQLTANQTLAFFVIPNGWGWSGSYNTISSLGGWGTPFYSYPALNPETTNEHRRHNVAFIDVQNEFLVLGFEDIKRPSGDNDFNDLIFTVEATPFEAIDGVNSDGSTDSKYEPLVLENDNDVVITSVYPGSDTYATMAFEDRWPLMGDYDFNDVVWRYRVTEQLNGQREVTNLTVDYTLQAMGAGFSNGFALHLPNVDPSNVASATLMRNGVEVTRTVLSQSGSETVLVVSEDLRADLNTLNALTPECHYYRTQSACIALQAEDILEYQLIVELMDPVSRTLIGYPPYDAFIFAAKDMYHGDFAATAPGMSWQTHFKQFSGTSDMNSSFFNLHDDRSGGTQSFLSINNMPWAINIRDEWQHPIERTDISQAYLTFPTWVTSSGETDGEWYKSAVANTVVSVSEQ</sequence>
<dbReference type="NCBIfam" id="TIGR04456">
    <property type="entry name" value="LruC_dom"/>
    <property type="match status" value="1"/>
</dbReference>
<dbReference type="EMBL" id="JAKRRY010000002">
    <property type="protein sequence ID" value="MCW8344817.1"/>
    <property type="molecule type" value="Genomic_DNA"/>
</dbReference>
<organism evidence="4 5">
    <name type="scientific">Vibrio qingdaonensis</name>
    <dbReference type="NCBI Taxonomy" id="2829491"/>
    <lineage>
        <taxon>Bacteria</taxon>
        <taxon>Pseudomonadati</taxon>
        <taxon>Pseudomonadota</taxon>
        <taxon>Gammaproteobacteria</taxon>
        <taxon>Vibrionales</taxon>
        <taxon>Vibrionaceae</taxon>
        <taxon>Vibrio</taxon>
    </lineage>
</organism>
<gene>
    <name evidence="4" type="ORF">MD535_02100</name>
</gene>
<accession>A0A9X3CJW9</accession>
<evidence type="ECO:0000313" key="5">
    <source>
        <dbReference type="Proteomes" id="UP001155587"/>
    </source>
</evidence>
<feature type="domain" description="DUF4842" evidence="3">
    <location>
        <begin position="325"/>
        <end position="546"/>
    </location>
</feature>
<dbReference type="Proteomes" id="UP001155587">
    <property type="component" value="Unassembled WGS sequence"/>
</dbReference>
<evidence type="ECO:0000259" key="2">
    <source>
        <dbReference type="Pfam" id="PF13448"/>
    </source>
</evidence>
<dbReference type="InterPro" id="IPR032295">
    <property type="entry name" value="DUF4842"/>
</dbReference>
<protein>
    <submittedName>
        <fullName evidence="4">LruC domain-containing protein</fullName>
    </submittedName>
</protein>
<keyword evidence="5" id="KW-1185">Reference proteome</keyword>
<evidence type="ECO:0000259" key="3">
    <source>
        <dbReference type="Pfam" id="PF16130"/>
    </source>
</evidence>
<name>A0A9X3CJW9_9VIBR</name>
<evidence type="ECO:0000313" key="4">
    <source>
        <dbReference type="EMBL" id="MCW8344817.1"/>
    </source>
</evidence>
<dbReference type="AlphaFoldDB" id="A0A9X3CJW9"/>
<proteinExistence type="predicted"/>